<feature type="transmembrane region" description="Helical" evidence="1">
    <location>
        <begin position="30"/>
        <end position="48"/>
    </location>
</feature>
<feature type="transmembrane region" description="Helical" evidence="1">
    <location>
        <begin position="86"/>
        <end position="106"/>
    </location>
</feature>
<reference evidence="2 3" key="1">
    <citation type="journal article" date="2013" name="BMC Genomics">
        <title>Comparative genomics of parasitic silkworm microsporidia reveal an association between genome expansion and host adaptation.</title>
        <authorList>
            <person name="Pan G."/>
            <person name="Xu J."/>
            <person name="Li T."/>
            <person name="Xia Q."/>
            <person name="Liu S.L."/>
            <person name="Zhang G."/>
            <person name="Li S."/>
            <person name="Li C."/>
            <person name="Liu H."/>
            <person name="Yang L."/>
            <person name="Liu T."/>
            <person name="Zhang X."/>
            <person name="Wu Z."/>
            <person name="Fan W."/>
            <person name="Dang X."/>
            <person name="Xiang H."/>
            <person name="Tao M."/>
            <person name="Li Y."/>
            <person name="Hu J."/>
            <person name="Li Z."/>
            <person name="Lin L."/>
            <person name="Luo J."/>
            <person name="Geng L."/>
            <person name="Wang L."/>
            <person name="Long M."/>
            <person name="Wan Y."/>
            <person name="He N."/>
            <person name="Zhang Z."/>
            <person name="Lu C."/>
            <person name="Keeling P.J."/>
            <person name="Wang J."/>
            <person name="Xiang Z."/>
            <person name="Zhou Z."/>
        </authorList>
    </citation>
    <scope>NUCLEOTIDE SEQUENCE [LARGE SCALE GENOMIC DNA]</scope>
    <source>
        <strain evidence="3">CQ1 / CVCC 102059</strain>
    </source>
</reference>
<keyword evidence="1" id="KW-1133">Transmembrane helix</keyword>
<protein>
    <submittedName>
        <fullName evidence="2">Leptin receptor gene-related protein</fullName>
    </submittedName>
</protein>
<accession>R0M8N9</accession>
<dbReference type="HOGENOM" id="CLU_178976_0_0_1"/>
<name>R0M8N9_NOSB1</name>
<dbReference type="AlphaFoldDB" id="R0M8N9"/>
<keyword evidence="1" id="KW-0812">Transmembrane</keyword>
<keyword evidence="3" id="KW-1185">Reference proteome</keyword>
<keyword evidence="2" id="KW-0675">Receptor</keyword>
<keyword evidence="1" id="KW-0472">Membrane</keyword>
<dbReference type="Proteomes" id="UP000016927">
    <property type="component" value="Unassembled WGS sequence"/>
</dbReference>
<organism evidence="2 3">
    <name type="scientific">Nosema bombycis (strain CQ1 / CVCC 102059)</name>
    <name type="common">Microsporidian parasite</name>
    <name type="synonym">Pebrine of silkworm</name>
    <dbReference type="NCBI Taxonomy" id="578461"/>
    <lineage>
        <taxon>Eukaryota</taxon>
        <taxon>Fungi</taxon>
        <taxon>Fungi incertae sedis</taxon>
        <taxon>Microsporidia</taxon>
        <taxon>Nosematidae</taxon>
        <taxon>Nosema</taxon>
    </lineage>
</organism>
<feature type="transmembrane region" description="Helical" evidence="1">
    <location>
        <begin position="60"/>
        <end position="79"/>
    </location>
</feature>
<dbReference type="EMBL" id="KB908937">
    <property type="protein sequence ID" value="EOB14329.1"/>
    <property type="molecule type" value="Genomic_DNA"/>
</dbReference>
<dbReference type="VEuPathDB" id="MicrosporidiaDB:NBO_29g0012"/>
<dbReference type="OMA" id="YCIYMAF"/>
<dbReference type="OrthoDB" id="2192716at2759"/>
<evidence type="ECO:0000256" key="1">
    <source>
        <dbReference type="SAM" id="Phobius"/>
    </source>
</evidence>
<sequence length="111" mass="13033">MKRELNNEYAVESEQTQETYTKIKWSITKLIFAGILLIAGSACIYLGLQPLIEMEFDLKSFANLVFVIFHIYYAISLFGVKRMSQFIFWCGSYILLIFASLMFFYYDSIFI</sequence>
<proteinExistence type="predicted"/>
<evidence type="ECO:0000313" key="2">
    <source>
        <dbReference type="EMBL" id="EOB14329.1"/>
    </source>
</evidence>
<evidence type="ECO:0000313" key="3">
    <source>
        <dbReference type="Proteomes" id="UP000016927"/>
    </source>
</evidence>
<gene>
    <name evidence="2" type="ORF">NBO_29g0012</name>
</gene>